<keyword evidence="1" id="KW-0472">Membrane</keyword>
<feature type="transmembrane region" description="Helical" evidence="1">
    <location>
        <begin position="12"/>
        <end position="30"/>
    </location>
</feature>
<keyword evidence="1" id="KW-0812">Transmembrane</keyword>
<name>A0A449B3P3_9BACT</name>
<gene>
    <name evidence="2" type="ORF">NCTC10168_00140</name>
</gene>
<dbReference type="AlphaFoldDB" id="A0A449B3P3"/>
<organism evidence="2 3">
    <name type="scientific">Mycoplasmopsis maculosa</name>
    <dbReference type="NCBI Taxonomy" id="114885"/>
    <lineage>
        <taxon>Bacteria</taxon>
        <taxon>Bacillati</taxon>
        <taxon>Mycoplasmatota</taxon>
        <taxon>Mycoplasmoidales</taxon>
        <taxon>Metamycoplasmataceae</taxon>
        <taxon>Mycoplasmopsis</taxon>
    </lineage>
</organism>
<proteinExistence type="predicted"/>
<feature type="transmembrane region" description="Helical" evidence="1">
    <location>
        <begin position="42"/>
        <end position="67"/>
    </location>
</feature>
<dbReference type="KEGG" id="mmau:NCTC10168_00140"/>
<sequence>MKKIIKPLKMKFLWIWILGIVLGIFIPYSIFDLLNKWNKLDITQIIIVISFSAFILVYFILSIIFLSMQIRIIKRKRDLNNTLNKLKKDESLNKAKIKEIELEINALEELYYSKEKR</sequence>
<protein>
    <submittedName>
        <fullName evidence="2">Uncharacterized protein</fullName>
    </submittedName>
</protein>
<accession>A0A449B3P3</accession>
<reference evidence="2 3" key="1">
    <citation type="submission" date="2019-01" db="EMBL/GenBank/DDBJ databases">
        <authorList>
            <consortium name="Pathogen Informatics"/>
        </authorList>
    </citation>
    <scope>NUCLEOTIDE SEQUENCE [LARGE SCALE GENOMIC DNA]</scope>
    <source>
        <strain evidence="2 3">NCTC10168</strain>
    </source>
</reference>
<dbReference type="Proteomes" id="UP000290243">
    <property type="component" value="Chromosome"/>
</dbReference>
<evidence type="ECO:0000256" key="1">
    <source>
        <dbReference type="SAM" id="Phobius"/>
    </source>
</evidence>
<evidence type="ECO:0000313" key="2">
    <source>
        <dbReference type="EMBL" id="VEU75224.1"/>
    </source>
</evidence>
<dbReference type="RefSeq" id="WP_129646147.1">
    <property type="nucleotide sequence ID" value="NZ_LR215037.1"/>
</dbReference>
<dbReference type="EMBL" id="LR215037">
    <property type="protein sequence ID" value="VEU75224.1"/>
    <property type="molecule type" value="Genomic_DNA"/>
</dbReference>
<evidence type="ECO:0000313" key="3">
    <source>
        <dbReference type="Proteomes" id="UP000290243"/>
    </source>
</evidence>
<keyword evidence="1" id="KW-1133">Transmembrane helix</keyword>
<keyword evidence="3" id="KW-1185">Reference proteome</keyword>